<keyword evidence="2" id="KW-0969">Cilium</keyword>
<dbReference type="AlphaFoldDB" id="A0A0X3Q1R8"/>
<feature type="region of interest" description="Disordered" evidence="1">
    <location>
        <begin position="196"/>
        <end position="252"/>
    </location>
</feature>
<organism evidence="2">
    <name type="scientific">Schistocephalus solidus</name>
    <name type="common">Tapeworm</name>
    <dbReference type="NCBI Taxonomy" id="70667"/>
    <lineage>
        <taxon>Eukaryota</taxon>
        <taxon>Metazoa</taxon>
        <taxon>Spiralia</taxon>
        <taxon>Lophotrochozoa</taxon>
        <taxon>Platyhelminthes</taxon>
        <taxon>Cestoda</taxon>
        <taxon>Eucestoda</taxon>
        <taxon>Diphyllobothriidea</taxon>
        <taxon>Diphyllobothriidae</taxon>
        <taxon>Schistocephalus</taxon>
    </lineage>
</organism>
<keyword evidence="2" id="KW-0282">Flagellum</keyword>
<proteinExistence type="predicted"/>
<reference evidence="2" key="1">
    <citation type="submission" date="2016-01" db="EMBL/GenBank/DDBJ databases">
        <title>Reference transcriptome for the parasite Schistocephalus solidus: insights into the molecular evolution of parasitism.</title>
        <authorList>
            <person name="Hebert F.O."/>
            <person name="Grambauer S."/>
            <person name="Barber I."/>
            <person name="Landry C.R."/>
            <person name="Aubin-Horth N."/>
        </authorList>
    </citation>
    <scope>NUCLEOTIDE SEQUENCE</scope>
</reference>
<gene>
    <name evidence="2" type="primary">CFA20</name>
    <name evidence="2" type="ORF">TR140316</name>
</gene>
<feature type="compositionally biased region" description="Polar residues" evidence="1">
    <location>
        <begin position="196"/>
        <end position="212"/>
    </location>
</feature>
<protein>
    <submittedName>
        <fullName evidence="2">Cilia-and flagella-associated protein 20</fullName>
    </submittedName>
</protein>
<evidence type="ECO:0000256" key="1">
    <source>
        <dbReference type="SAM" id="MobiDB-lite"/>
    </source>
</evidence>
<evidence type="ECO:0000313" key="2">
    <source>
        <dbReference type="EMBL" id="JAP57981.1"/>
    </source>
</evidence>
<dbReference type="EMBL" id="GEEE01005244">
    <property type="protein sequence ID" value="JAP57981.1"/>
    <property type="molecule type" value="Transcribed_RNA"/>
</dbReference>
<keyword evidence="2" id="KW-0966">Cell projection</keyword>
<sequence>MDFFRHANGVTHLIRSKINCTCSECNKRKTKLDSMTFLLQRHGLWAETISDVDFYERFKHLNPSIVCDLSKAKELIAKCISASVDNVKFLADSDTLSCEYSTHLKGVQIFYKVNAFVCNFDVIRAHLLDPLVLALNNMCTSGPHGERMHETTPELNSANSLEETCAKGQHLNKEAFERFVEASHRLFVLPPEAVSATESSNDSCSTLEQPTSQKQVETEEEKELRRKLALQRKIERESQKLKATPPKKRCLF</sequence>
<accession>A0A0X3Q1R8</accession>
<feature type="compositionally biased region" description="Basic and acidic residues" evidence="1">
    <location>
        <begin position="222"/>
        <end position="240"/>
    </location>
</feature>
<name>A0A0X3Q1R8_SCHSO</name>